<dbReference type="Proteomes" id="UP000481153">
    <property type="component" value="Unassembled WGS sequence"/>
</dbReference>
<evidence type="ECO:0000259" key="2">
    <source>
        <dbReference type="Pfam" id="PF25793"/>
    </source>
</evidence>
<evidence type="ECO:0000256" key="1">
    <source>
        <dbReference type="SAM" id="MobiDB-lite"/>
    </source>
</evidence>
<evidence type="ECO:0000313" key="4">
    <source>
        <dbReference type="Proteomes" id="UP000481153"/>
    </source>
</evidence>
<dbReference type="PANTHER" id="PTHR13052:SF3">
    <property type="entry name" value="NUCLEAR FACTOR RELATED TO KAPPA-B-BINDING PROTEIN"/>
    <property type="match status" value="1"/>
</dbReference>
<comment type="caution">
    <text evidence="3">The sequence shown here is derived from an EMBL/GenBank/DDBJ whole genome shotgun (WGS) entry which is preliminary data.</text>
</comment>
<name>A0A6G0WGU6_9STRA</name>
<feature type="compositionally biased region" description="Low complexity" evidence="1">
    <location>
        <begin position="335"/>
        <end position="348"/>
    </location>
</feature>
<proteinExistence type="predicted"/>
<protein>
    <recommendedName>
        <fullName evidence="2">Nuclear factor related to kappa-B-binding protein second winged helix domain-containing protein</fullName>
    </recommendedName>
</protein>
<dbReference type="GO" id="GO:0031011">
    <property type="term" value="C:Ino80 complex"/>
    <property type="evidence" value="ECO:0007669"/>
    <property type="project" value="InterPro"/>
</dbReference>
<accession>A0A6G0WGU6</accession>
<dbReference type="VEuPathDB" id="FungiDB:AeMF1_002505"/>
<feature type="region of interest" description="Disordered" evidence="1">
    <location>
        <begin position="320"/>
        <end position="348"/>
    </location>
</feature>
<keyword evidence="4" id="KW-1185">Reference proteome</keyword>
<dbReference type="Pfam" id="PF25793">
    <property type="entry name" value="WHD_2nd_NFRKB"/>
    <property type="match status" value="1"/>
</dbReference>
<sequence>MGFRGDATDPDVDLTQPFRSRVPKLVSIGSAPPSIAPLNAATADDRAINVLSCLPVDAWDGLTIEEKQSLVEELPPLEGWWGLSADDAAAENLRQLFRGLNFHFGNPLTHFRFPSAERDAKRAADKAAFDRQKRTYIKQLMESIVQHRAQYLKQVLPADELALNPEIDIPAVPTVKEAVDDIEHSFFLAIQAALQSGASTLSAIWSHVQSNAPLAIPSTTEIPKDMEREDYLHSALLFLSRPTSSSETSLTEWDVPFVVHNVETNAFTWRNLDAEEPSETTTRLLFLERLFRMPFNEEPSMGPLESTLQMARKRLRELDDAGADKKSKTMHDSTAPQRPQQAQSSSLPAFTLKAAHRPLHRDYFLTREPFQQQELQRYQHPHQPFVYFDAESGFQTVVGPCFPPIIVAPLDQPTILLPEVAPQVTVLNVVRDAVARLPKTCGTRADVLTLLRMSMFVNPNASLDDLDMTVARSLDTLAAMAHPCVFFHFNNEYGAWLWHYINRS</sequence>
<dbReference type="InterPro" id="IPR024867">
    <property type="entry name" value="NFRKB"/>
</dbReference>
<gene>
    <name evidence="3" type="ORF">Ae201684_015384</name>
</gene>
<reference evidence="3 4" key="1">
    <citation type="submission" date="2019-07" db="EMBL/GenBank/DDBJ databases">
        <title>Genomics analysis of Aphanomyces spp. identifies a new class of oomycete effector associated with host adaptation.</title>
        <authorList>
            <person name="Gaulin E."/>
        </authorList>
    </citation>
    <scope>NUCLEOTIDE SEQUENCE [LARGE SCALE GENOMIC DNA]</scope>
    <source>
        <strain evidence="3 4">ATCC 201684</strain>
    </source>
</reference>
<dbReference type="InterPro" id="IPR057748">
    <property type="entry name" value="NFRKB_WH_2"/>
</dbReference>
<feature type="compositionally biased region" description="Basic and acidic residues" evidence="1">
    <location>
        <begin position="320"/>
        <end position="331"/>
    </location>
</feature>
<dbReference type="AlphaFoldDB" id="A0A6G0WGU6"/>
<dbReference type="PANTHER" id="PTHR13052">
    <property type="entry name" value="NFRKB-RELATED"/>
    <property type="match status" value="1"/>
</dbReference>
<evidence type="ECO:0000313" key="3">
    <source>
        <dbReference type="EMBL" id="KAF0726362.1"/>
    </source>
</evidence>
<organism evidence="3 4">
    <name type="scientific">Aphanomyces euteiches</name>
    <dbReference type="NCBI Taxonomy" id="100861"/>
    <lineage>
        <taxon>Eukaryota</taxon>
        <taxon>Sar</taxon>
        <taxon>Stramenopiles</taxon>
        <taxon>Oomycota</taxon>
        <taxon>Saprolegniomycetes</taxon>
        <taxon>Saprolegniales</taxon>
        <taxon>Verrucalvaceae</taxon>
        <taxon>Aphanomyces</taxon>
    </lineage>
</organism>
<dbReference type="EMBL" id="VJMJ01000218">
    <property type="protein sequence ID" value="KAF0726362.1"/>
    <property type="molecule type" value="Genomic_DNA"/>
</dbReference>
<feature type="domain" description="Nuclear factor related to kappa-B-binding protein second winged helix" evidence="2">
    <location>
        <begin position="367"/>
        <end position="502"/>
    </location>
</feature>